<dbReference type="Pfam" id="PF13842">
    <property type="entry name" value="zf-Tnp_2"/>
    <property type="match status" value="1"/>
</dbReference>
<sequence>MSLSDKQIIELITNDESGDGYESSDFSDSSDSESNFANSLRENLLSSILNNTVVSENNRSLDIEILPIVCEDNVVIPPVSLPQTLSPSTISQNKKGPDVFSEKWFYDDTAINSFEPKKFDFDDSNTGDDDLLDDLPSPFTEYDIFKTVFDEDLVQHIVDETNKYYHFVISNKVITVKSKLNRWTDTNVDEMYIFFAVCLLMSHVKKNKIKEYWTTSFLLSTPAFGCIMSQDRFLLLLRLLHFNDNKNQIKGDRLYKIIPIIETLRKKFKTIFKPSQKLCIDESIVEWKGRLSFKQFIPSKRHRFGIKLFVLCDCETGYLLDFIVYCGQQSHIDTLDNLGVSGSVITTLLKQYYKKGHIVYMDNWYTSPTLLKYLSSKKVGACGTVKANRKGMPNLCKKLKRGECKLAITKKSKILACKWKDKRDVLMLSTIHKHQMKNINKNDKLQTKPNCILDYNTNMGLVDKTDMMMSFNGTIRKSVKWYKKFFFHLLDIAVLNSGIIYNKLIDKKLSLPSYRLQLINQILEKHSRERFNSPGRKSTNDNPTRLAARHFPSIITSTGTTKNVQKKCHVHSHTLLTQKTRKDTRYECKECNKPLCLTPCFEAYHTKKKY</sequence>
<feature type="region of interest" description="Disordered" evidence="1">
    <location>
        <begin position="14"/>
        <end position="34"/>
    </location>
</feature>
<accession>A0AAV0X367</accession>
<dbReference type="Proteomes" id="UP001160148">
    <property type="component" value="Unassembled WGS sequence"/>
</dbReference>
<evidence type="ECO:0000313" key="5">
    <source>
        <dbReference type="Proteomes" id="UP001160148"/>
    </source>
</evidence>
<dbReference type="InterPro" id="IPR029526">
    <property type="entry name" value="PGBD"/>
</dbReference>
<keyword evidence="5" id="KW-1185">Reference proteome</keyword>
<evidence type="ECO:0000313" key="4">
    <source>
        <dbReference type="EMBL" id="CAI6362884.1"/>
    </source>
</evidence>
<evidence type="ECO:0008006" key="6">
    <source>
        <dbReference type="Google" id="ProtNLM"/>
    </source>
</evidence>
<protein>
    <recommendedName>
        <fullName evidence="6">PiggyBac transposable element-derived protein 4-like</fullName>
    </recommendedName>
</protein>
<dbReference type="PANTHER" id="PTHR46599:SF3">
    <property type="entry name" value="PIGGYBAC TRANSPOSABLE ELEMENT-DERIVED PROTEIN 4"/>
    <property type="match status" value="1"/>
</dbReference>
<gene>
    <name evidence="4" type="ORF">MEUPH1_LOCUS17910</name>
</gene>
<evidence type="ECO:0000259" key="3">
    <source>
        <dbReference type="Pfam" id="PF13843"/>
    </source>
</evidence>
<feature type="domain" description="PiggyBac transposable element-derived protein" evidence="3">
    <location>
        <begin position="141"/>
        <end position="497"/>
    </location>
</feature>
<dbReference type="PANTHER" id="PTHR46599">
    <property type="entry name" value="PIGGYBAC TRANSPOSABLE ELEMENT-DERIVED PROTEIN 4"/>
    <property type="match status" value="1"/>
</dbReference>
<feature type="domain" description="PiggyBac transposable element-derived protein 4 C-terminal zinc-finger" evidence="2">
    <location>
        <begin position="561"/>
        <end position="605"/>
    </location>
</feature>
<dbReference type="EMBL" id="CARXXK010000003">
    <property type="protein sequence ID" value="CAI6362884.1"/>
    <property type="molecule type" value="Genomic_DNA"/>
</dbReference>
<feature type="compositionally biased region" description="Low complexity" evidence="1">
    <location>
        <begin position="20"/>
        <end position="34"/>
    </location>
</feature>
<evidence type="ECO:0000256" key="1">
    <source>
        <dbReference type="SAM" id="MobiDB-lite"/>
    </source>
</evidence>
<dbReference type="InterPro" id="IPR032718">
    <property type="entry name" value="PGBD4_Znf_C"/>
</dbReference>
<reference evidence="4 5" key="1">
    <citation type="submission" date="2023-01" db="EMBL/GenBank/DDBJ databases">
        <authorList>
            <person name="Whitehead M."/>
        </authorList>
    </citation>
    <scope>NUCLEOTIDE SEQUENCE [LARGE SCALE GENOMIC DNA]</scope>
</reference>
<name>A0AAV0X367_9HEMI</name>
<organism evidence="4 5">
    <name type="scientific">Macrosiphum euphorbiae</name>
    <name type="common">potato aphid</name>
    <dbReference type="NCBI Taxonomy" id="13131"/>
    <lineage>
        <taxon>Eukaryota</taxon>
        <taxon>Metazoa</taxon>
        <taxon>Ecdysozoa</taxon>
        <taxon>Arthropoda</taxon>
        <taxon>Hexapoda</taxon>
        <taxon>Insecta</taxon>
        <taxon>Pterygota</taxon>
        <taxon>Neoptera</taxon>
        <taxon>Paraneoptera</taxon>
        <taxon>Hemiptera</taxon>
        <taxon>Sternorrhyncha</taxon>
        <taxon>Aphidomorpha</taxon>
        <taxon>Aphidoidea</taxon>
        <taxon>Aphididae</taxon>
        <taxon>Macrosiphini</taxon>
        <taxon>Macrosiphum</taxon>
    </lineage>
</organism>
<proteinExistence type="predicted"/>
<dbReference type="AlphaFoldDB" id="A0AAV0X367"/>
<comment type="caution">
    <text evidence="4">The sequence shown here is derived from an EMBL/GenBank/DDBJ whole genome shotgun (WGS) entry which is preliminary data.</text>
</comment>
<dbReference type="Pfam" id="PF13843">
    <property type="entry name" value="DDE_Tnp_1_7"/>
    <property type="match status" value="1"/>
</dbReference>
<evidence type="ECO:0000259" key="2">
    <source>
        <dbReference type="Pfam" id="PF13842"/>
    </source>
</evidence>